<feature type="region of interest" description="Disordered" evidence="5">
    <location>
        <begin position="276"/>
        <end position="311"/>
    </location>
</feature>
<feature type="domain" description="Bromo" evidence="6">
    <location>
        <begin position="162"/>
        <end position="234"/>
    </location>
</feature>
<dbReference type="PROSITE" id="PS51525">
    <property type="entry name" value="NET"/>
    <property type="match status" value="1"/>
</dbReference>
<feature type="compositionally biased region" description="Basic and acidic residues" evidence="5">
    <location>
        <begin position="298"/>
        <end position="311"/>
    </location>
</feature>
<dbReference type="Gene3D" id="1.20.920.10">
    <property type="entry name" value="Bromodomain-like"/>
    <property type="match status" value="1"/>
</dbReference>
<sequence length="496" mass="54789">MTSAVLAGRNEVHHPHPHHRHWGGARVPLVPKPSSNPNPRRHRAAPANPIPGGPPTPPRAVPAAPEPEPSSSGHVKFRPSEMTPAEARQLRARLAGELGRVRALLSRVDTWQDGQRRRRAAADPGPEQQQPPPRARCESPPPPPALVEAMQKRCAEILMRLRKSKNSVWFNSPVDVEGLKLHDYHAIIRSPMDLGTVKQNLAAGRYPSHEAFANDVRLTFNNAVRYNPPDHHVHRYAGSLLATFEGLYREAVSWFEQQRQPAVEPPMPLDLLPPPQQPVSVPVQAPPRMGAGRRPKPKARELNKRGMDEEEKQKLRVEVENLPEEKMVNVLQIVQKRNSDPALTGEVVELDFDELDTETLWELDRFVVNWRRALKKSQRNSVMNGDAAAVMNGDAIDVTVVPDEDDMVQVDANPPMMVETGDSETDMPEKRAAEPDMADEYVDIGDEMPTVNYQSVEIEKDAQVGSSSSGSGSGSSSSSDSDSDSDSDGDDARSPN</sequence>
<protein>
    <recommendedName>
        <fullName evidence="9">Bromo domain-containing protein</fullName>
    </recommendedName>
</protein>
<evidence type="ECO:0000259" key="7">
    <source>
        <dbReference type="PROSITE" id="PS51525"/>
    </source>
</evidence>
<gene>
    <name evidence="8" type="ORF">PAHAL_6G061200</name>
</gene>
<evidence type="ECO:0000256" key="3">
    <source>
        <dbReference type="ARBA" id="ARBA00023163"/>
    </source>
</evidence>
<evidence type="ECO:0000259" key="6">
    <source>
        <dbReference type="PROSITE" id="PS50014"/>
    </source>
</evidence>
<accession>A0A2S3I0T8</accession>
<dbReference type="SMART" id="SM00297">
    <property type="entry name" value="BROMO"/>
    <property type="match status" value="1"/>
</dbReference>
<organism evidence="8">
    <name type="scientific">Panicum hallii</name>
    <dbReference type="NCBI Taxonomy" id="206008"/>
    <lineage>
        <taxon>Eukaryota</taxon>
        <taxon>Viridiplantae</taxon>
        <taxon>Streptophyta</taxon>
        <taxon>Embryophyta</taxon>
        <taxon>Tracheophyta</taxon>
        <taxon>Spermatophyta</taxon>
        <taxon>Magnoliopsida</taxon>
        <taxon>Liliopsida</taxon>
        <taxon>Poales</taxon>
        <taxon>Poaceae</taxon>
        <taxon>PACMAD clade</taxon>
        <taxon>Panicoideae</taxon>
        <taxon>Panicodae</taxon>
        <taxon>Paniceae</taxon>
        <taxon>Panicinae</taxon>
        <taxon>Panicum</taxon>
        <taxon>Panicum sect. Panicum</taxon>
    </lineage>
</organism>
<dbReference type="PANTHER" id="PTHR45926">
    <property type="entry name" value="OSJNBA0053K19.4 PROTEIN"/>
    <property type="match status" value="1"/>
</dbReference>
<evidence type="ECO:0008006" key="9">
    <source>
        <dbReference type="Google" id="ProtNLM"/>
    </source>
</evidence>
<reference evidence="8" key="1">
    <citation type="submission" date="2018-04" db="EMBL/GenBank/DDBJ databases">
        <title>WGS assembly of Panicum hallii.</title>
        <authorList>
            <person name="Lovell J."/>
            <person name="Jenkins J."/>
            <person name="Lowry D."/>
            <person name="Mamidi S."/>
            <person name="Sreedasyam A."/>
            <person name="Weng X."/>
            <person name="Barry K."/>
            <person name="Bonette J."/>
            <person name="Campitelli B."/>
            <person name="Daum C."/>
            <person name="Gordon S."/>
            <person name="Gould B."/>
            <person name="Lipzen A."/>
            <person name="Macqueen A."/>
            <person name="Palacio-Mejia J."/>
            <person name="Plott C."/>
            <person name="Shakirov E."/>
            <person name="Shu S."/>
            <person name="Yoshinaga Y."/>
            <person name="Zane M."/>
            <person name="Rokhsar D."/>
            <person name="Grimwood J."/>
            <person name="Schmutz J."/>
            <person name="Juenger T."/>
        </authorList>
    </citation>
    <scope>NUCLEOTIDE SEQUENCE [LARGE SCALE GENOMIC DNA]</scope>
    <source>
        <strain evidence="8">FIL2</strain>
    </source>
</reference>
<dbReference type="Proteomes" id="UP000243499">
    <property type="component" value="Chromosome 6"/>
</dbReference>
<feature type="domain" description="NET" evidence="7">
    <location>
        <begin position="297"/>
        <end position="378"/>
    </location>
</feature>
<dbReference type="Gramene" id="PAN33970">
    <property type="protein sequence ID" value="PAN33970"/>
    <property type="gene ID" value="PAHAL_6G061200"/>
</dbReference>
<dbReference type="PRINTS" id="PR00503">
    <property type="entry name" value="BROMODOMAIN"/>
</dbReference>
<dbReference type="InterPro" id="IPR001487">
    <property type="entry name" value="Bromodomain"/>
</dbReference>
<dbReference type="Pfam" id="PF00439">
    <property type="entry name" value="Bromodomain"/>
    <property type="match status" value="1"/>
</dbReference>
<evidence type="ECO:0000313" key="8">
    <source>
        <dbReference type="EMBL" id="PAN33970.1"/>
    </source>
</evidence>
<feature type="region of interest" description="Disordered" evidence="5">
    <location>
        <begin position="1"/>
        <end position="86"/>
    </location>
</feature>
<feature type="region of interest" description="Disordered" evidence="5">
    <location>
        <begin position="112"/>
        <end position="144"/>
    </location>
</feature>
<feature type="region of interest" description="Disordered" evidence="5">
    <location>
        <begin position="417"/>
        <end position="496"/>
    </location>
</feature>
<evidence type="ECO:0000256" key="2">
    <source>
        <dbReference type="ARBA" id="ARBA00023117"/>
    </source>
</evidence>
<evidence type="ECO:0000256" key="1">
    <source>
        <dbReference type="ARBA" id="ARBA00023015"/>
    </source>
</evidence>
<dbReference type="PROSITE" id="PS50014">
    <property type="entry name" value="BROMODOMAIN_2"/>
    <property type="match status" value="1"/>
</dbReference>
<dbReference type="SUPFAM" id="SSF47370">
    <property type="entry name" value="Bromodomain"/>
    <property type="match status" value="1"/>
</dbReference>
<dbReference type="AlphaFoldDB" id="A0A2S3I0T8"/>
<dbReference type="InterPro" id="IPR038336">
    <property type="entry name" value="NET_sf"/>
</dbReference>
<evidence type="ECO:0000256" key="5">
    <source>
        <dbReference type="SAM" id="MobiDB-lite"/>
    </source>
</evidence>
<feature type="compositionally biased region" description="Pro residues" evidence="5">
    <location>
        <begin position="129"/>
        <end position="144"/>
    </location>
</feature>
<feature type="compositionally biased region" description="Low complexity" evidence="5">
    <location>
        <begin position="465"/>
        <end position="480"/>
    </location>
</feature>
<name>A0A2S3I0T8_9POAL</name>
<dbReference type="EMBL" id="CM008051">
    <property type="protein sequence ID" value="PAN33970.1"/>
    <property type="molecule type" value="Genomic_DNA"/>
</dbReference>
<feature type="compositionally biased region" description="Acidic residues" evidence="5">
    <location>
        <begin position="436"/>
        <end position="446"/>
    </location>
</feature>
<keyword evidence="1" id="KW-0805">Transcription regulation</keyword>
<keyword evidence="3" id="KW-0804">Transcription</keyword>
<dbReference type="InterPro" id="IPR036427">
    <property type="entry name" value="Bromodomain-like_sf"/>
</dbReference>
<dbReference type="Gene3D" id="1.20.1270.220">
    <property type="match status" value="1"/>
</dbReference>
<dbReference type="Pfam" id="PF17035">
    <property type="entry name" value="BET"/>
    <property type="match status" value="1"/>
</dbReference>
<dbReference type="InterPro" id="IPR027353">
    <property type="entry name" value="NET_dom"/>
</dbReference>
<feature type="compositionally biased region" description="Pro residues" evidence="5">
    <location>
        <begin position="48"/>
        <end position="68"/>
    </location>
</feature>
<feature type="compositionally biased region" description="Low complexity" evidence="5">
    <location>
        <begin position="278"/>
        <end position="287"/>
    </location>
</feature>
<evidence type="ECO:0000256" key="4">
    <source>
        <dbReference type="PROSITE-ProRule" id="PRU00035"/>
    </source>
</evidence>
<proteinExistence type="predicted"/>
<keyword evidence="2 4" id="KW-0103">Bromodomain</keyword>